<dbReference type="Proteomes" id="UP001583186">
    <property type="component" value="Unassembled WGS sequence"/>
</dbReference>
<dbReference type="CDD" id="cd14688">
    <property type="entry name" value="bZIP_YAP"/>
    <property type="match status" value="1"/>
</dbReference>
<dbReference type="InterPro" id="IPR021833">
    <property type="entry name" value="DUF3425"/>
</dbReference>
<organism evidence="2 3">
    <name type="scientific">Sporothrix stenoceras</name>
    <dbReference type="NCBI Taxonomy" id="5173"/>
    <lineage>
        <taxon>Eukaryota</taxon>
        <taxon>Fungi</taxon>
        <taxon>Dikarya</taxon>
        <taxon>Ascomycota</taxon>
        <taxon>Pezizomycotina</taxon>
        <taxon>Sordariomycetes</taxon>
        <taxon>Sordariomycetidae</taxon>
        <taxon>Ophiostomatales</taxon>
        <taxon>Ophiostomataceae</taxon>
        <taxon>Sporothrix</taxon>
    </lineage>
</organism>
<name>A0ABR3ZAN2_9PEZI</name>
<dbReference type="PANTHER" id="PTHR38116:SF1">
    <property type="entry name" value="BZIP DOMAIN-CONTAINING PROTEIN"/>
    <property type="match status" value="1"/>
</dbReference>
<proteinExistence type="predicted"/>
<sequence length="361" mass="40515">MAASVTHMPETRGIGKEKLHDDEEADSWKGLSDKAERRKRQNRLHQRAWRRRKALEASEAALVASNEGKASSGYWVLKPVAQDRPKQKQQLLLYNKEQPACFVLTPRPIVSSSSTSSSSSPPSYLAGRVKLIPPLLHYVSAGGSTASMSSPSSPFNIRWNPNLPMFILPAAFVHFPLSLDHRLLTLIQYNVLRATMTNMAILAILHSAMDPDCGLDQIIDQIKPPLPSPASPDDLPVSLKPTQLQRSLFHDKEPMRPDMLWISSVPSPAMRDNLLSTYGQWDPDDLCCDMLGGLYEGFDDVERRGMIVWSDPWQPESWEVTAGFACKWKFLLRGCDSLLAATDRWRAGRGEEPLVIDWDEE</sequence>
<protein>
    <recommendedName>
        <fullName evidence="4">BZIP domain-containing protein</fullName>
    </recommendedName>
</protein>
<accession>A0ABR3ZAN2</accession>
<feature type="region of interest" description="Disordered" evidence="1">
    <location>
        <begin position="1"/>
        <end position="46"/>
    </location>
</feature>
<evidence type="ECO:0000313" key="2">
    <source>
        <dbReference type="EMBL" id="KAL1897367.1"/>
    </source>
</evidence>
<evidence type="ECO:0008006" key="4">
    <source>
        <dbReference type="Google" id="ProtNLM"/>
    </source>
</evidence>
<dbReference type="EMBL" id="JAWCUI010000019">
    <property type="protein sequence ID" value="KAL1897367.1"/>
    <property type="molecule type" value="Genomic_DNA"/>
</dbReference>
<evidence type="ECO:0000256" key="1">
    <source>
        <dbReference type="SAM" id="MobiDB-lite"/>
    </source>
</evidence>
<dbReference type="PANTHER" id="PTHR38116">
    <property type="entry name" value="CHROMOSOME 7, WHOLE GENOME SHOTGUN SEQUENCE"/>
    <property type="match status" value="1"/>
</dbReference>
<feature type="compositionally biased region" description="Basic and acidic residues" evidence="1">
    <location>
        <begin position="9"/>
        <end position="21"/>
    </location>
</feature>
<feature type="compositionally biased region" description="Basic residues" evidence="1">
    <location>
        <begin position="37"/>
        <end position="46"/>
    </location>
</feature>
<comment type="caution">
    <text evidence="2">The sequence shown here is derived from an EMBL/GenBank/DDBJ whole genome shotgun (WGS) entry which is preliminary data.</text>
</comment>
<reference evidence="2 3" key="1">
    <citation type="journal article" date="2024" name="IMA Fungus">
        <title>IMA Genome - F19 : A genome assembly and annotation guide to empower mycologists, including annotated draft genome sequences of Ceratocystis pirilliformis, Diaporthe australafricana, Fusarium ophioides, Paecilomyces lecythidis, and Sporothrix stenoceras.</title>
        <authorList>
            <person name="Aylward J."/>
            <person name="Wilson A.M."/>
            <person name="Visagie C.M."/>
            <person name="Spraker J."/>
            <person name="Barnes I."/>
            <person name="Buitendag C."/>
            <person name="Ceriani C."/>
            <person name="Del Mar Angel L."/>
            <person name="du Plessis D."/>
            <person name="Fuchs T."/>
            <person name="Gasser K."/>
            <person name="Kramer D."/>
            <person name="Li W."/>
            <person name="Munsamy K."/>
            <person name="Piso A."/>
            <person name="Price J.L."/>
            <person name="Sonnekus B."/>
            <person name="Thomas C."/>
            <person name="van der Nest A."/>
            <person name="van Dijk A."/>
            <person name="van Heerden A."/>
            <person name="van Vuuren N."/>
            <person name="Yilmaz N."/>
            <person name="Duong T.A."/>
            <person name="van der Merwe N.A."/>
            <person name="Wingfield M.J."/>
            <person name="Wingfield B.D."/>
        </authorList>
    </citation>
    <scope>NUCLEOTIDE SEQUENCE [LARGE SCALE GENOMIC DNA]</scope>
    <source>
        <strain evidence="2 3">CMW 5346</strain>
    </source>
</reference>
<dbReference type="Pfam" id="PF11905">
    <property type="entry name" value="DUF3425"/>
    <property type="match status" value="1"/>
</dbReference>
<keyword evidence="3" id="KW-1185">Reference proteome</keyword>
<evidence type="ECO:0000313" key="3">
    <source>
        <dbReference type="Proteomes" id="UP001583186"/>
    </source>
</evidence>
<gene>
    <name evidence="2" type="ORF">Sste5346_004103</name>
</gene>